<evidence type="ECO:0000313" key="17">
    <source>
        <dbReference type="EMBL" id="QSX00958.1"/>
    </source>
</evidence>
<feature type="binding site" evidence="13">
    <location>
        <position position="272"/>
    </location>
    <ligand>
        <name>L-serine</name>
        <dbReference type="ChEBI" id="CHEBI:33384"/>
    </ligand>
</feature>
<keyword evidence="15" id="KW-0175">Coiled coil</keyword>
<keyword evidence="6 12" id="KW-0547">Nucleotide-binding</keyword>
<dbReference type="Gene3D" id="3.30.930.10">
    <property type="entry name" value="Bira Bifunctional Protein, Domain 2"/>
    <property type="match status" value="1"/>
</dbReference>
<dbReference type="InterPro" id="IPR006195">
    <property type="entry name" value="aa-tRNA-synth_II"/>
</dbReference>
<dbReference type="GO" id="GO:0016260">
    <property type="term" value="P:selenocysteine biosynthetic process"/>
    <property type="evidence" value="ECO:0007669"/>
    <property type="project" value="UniProtKB-UniRule"/>
</dbReference>
<name>A0A8A2VK13_9EURY</name>
<organism evidence="17 18">
    <name type="scientific">Haloterrigena alkaliphila</name>
    <dbReference type="NCBI Taxonomy" id="2816475"/>
    <lineage>
        <taxon>Archaea</taxon>
        <taxon>Methanobacteriati</taxon>
        <taxon>Methanobacteriota</taxon>
        <taxon>Stenosarchaea group</taxon>
        <taxon>Halobacteria</taxon>
        <taxon>Halobacteriales</taxon>
        <taxon>Natrialbaceae</taxon>
        <taxon>Haloterrigena</taxon>
    </lineage>
</organism>
<dbReference type="PANTHER" id="PTHR43697">
    <property type="entry name" value="SERYL-TRNA SYNTHETASE"/>
    <property type="match status" value="1"/>
</dbReference>
<feature type="coiled-coil region" evidence="15">
    <location>
        <begin position="63"/>
        <end position="104"/>
    </location>
</feature>
<dbReference type="InterPro" id="IPR033729">
    <property type="entry name" value="SerRS_core"/>
</dbReference>
<dbReference type="RefSeq" id="WP_207290672.1">
    <property type="nucleotide sequence ID" value="NZ_CP071462.1"/>
</dbReference>
<evidence type="ECO:0000256" key="7">
    <source>
        <dbReference type="ARBA" id="ARBA00022840"/>
    </source>
</evidence>
<dbReference type="Pfam" id="PF00587">
    <property type="entry name" value="tRNA-synt_2b"/>
    <property type="match status" value="1"/>
</dbReference>
<evidence type="ECO:0000256" key="13">
    <source>
        <dbReference type="PIRSR" id="PIRSR001529-1"/>
    </source>
</evidence>
<dbReference type="GeneID" id="63187313"/>
<proteinExistence type="inferred from homology"/>
<protein>
    <recommendedName>
        <fullName evidence="12">Serine--tRNA ligase</fullName>
        <ecNumber evidence="12">6.1.1.11</ecNumber>
    </recommendedName>
    <alternativeName>
        <fullName evidence="12">Seryl-tRNA synthetase</fullName>
        <shortName evidence="12">SerRS</shortName>
    </alternativeName>
    <alternativeName>
        <fullName evidence="12">Seryl-tRNA(Ser/Sec) synthetase</fullName>
    </alternativeName>
</protein>
<keyword evidence="9 12" id="KW-0030">Aminoacyl-tRNA synthetase</keyword>
<dbReference type="SUPFAM" id="SSF55681">
    <property type="entry name" value="Class II aaRS and biotin synthetases"/>
    <property type="match status" value="1"/>
</dbReference>
<dbReference type="InterPro" id="IPR045864">
    <property type="entry name" value="aa-tRNA-synth_II/BPL/LPL"/>
</dbReference>
<comment type="function">
    <text evidence="12">Catalyzes the attachment of serine to tRNA(Ser). Is also able to aminoacylate tRNA(Sec) with serine, to form the misacylated tRNA L-seryl-tRNA(Sec), which will be further converted into selenocysteinyl-tRNA(Sec).</text>
</comment>
<dbReference type="InterPro" id="IPR010978">
    <property type="entry name" value="tRNA-bd_arm"/>
</dbReference>
<dbReference type="Gene3D" id="1.10.287.40">
    <property type="entry name" value="Serine-tRNA synthetase, tRNA binding domain"/>
    <property type="match status" value="1"/>
</dbReference>
<evidence type="ECO:0000256" key="2">
    <source>
        <dbReference type="ARBA" id="ARBA00005045"/>
    </source>
</evidence>
<dbReference type="EC" id="6.1.1.11" evidence="12"/>
<keyword evidence="4 12" id="KW-0963">Cytoplasm</keyword>
<dbReference type="GO" id="GO:0005737">
    <property type="term" value="C:cytoplasm"/>
    <property type="evidence" value="ECO:0007669"/>
    <property type="project" value="UniProtKB-SubCell"/>
</dbReference>
<dbReference type="Proteomes" id="UP000663203">
    <property type="component" value="Chromosome"/>
</dbReference>
<evidence type="ECO:0000256" key="12">
    <source>
        <dbReference type="HAMAP-Rule" id="MF_00176"/>
    </source>
</evidence>
<dbReference type="SUPFAM" id="SSF46589">
    <property type="entry name" value="tRNA-binding arm"/>
    <property type="match status" value="1"/>
</dbReference>
<comment type="caution">
    <text evidence="12">Lacks conserved residue(s) required for the propagation of feature annotation.</text>
</comment>
<dbReference type="InterPro" id="IPR015866">
    <property type="entry name" value="Ser-tRNA-synth_1_N"/>
</dbReference>
<evidence type="ECO:0000256" key="15">
    <source>
        <dbReference type="SAM" id="Coils"/>
    </source>
</evidence>
<dbReference type="InterPro" id="IPR042103">
    <property type="entry name" value="SerRS_1_N_sf"/>
</dbReference>
<feature type="binding site" evidence="12">
    <location>
        <position position="288"/>
    </location>
    <ligand>
        <name>ATP</name>
        <dbReference type="ChEBI" id="CHEBI:30616"/>
    </ligand>
</feature>
<reference evidence="17 18" key="1">
    <citation type="submission" date="2021-03" db="EMBL/GenBank/DDBJ databases">
        <title>Haloterrigena longa sp. nov. and Haloterrigena limicola sp. nov., extremely halophilic archaea isolated from a salt lake.</title>
        <authorList>
            <person name="Henglin C."/>
        </authorList>
    </citation>
    <scope>NUCLEOTIDE SEQUENCE [LARGE SCALE GENOMIC DNA]</scope>
    <source>
        <strain evidence="17 18">KZCA68</strain>
    </source>
</reference>
<evidence type="ECO:0000256" key="9">
    <source>
        <dbReference type="ARBA" id="ARBA00023146"/>
    </source>
</evidence>
<dbReference type="UniPathway" id="UPA00906">
    <property type="reaction ID" value="UER00895"/>
</dbReference>
<comment type="pathway">
    <text evidence="2 12">Aminoacyl-tRNA biosynthesis; selenocysteinyl-tRNA(Sec) biosynthesis; L-seryl-tRNA(Sec) from L-serine and tRNA(Sec): step 1/1.</text>
</comment>
<evidence type="ECO:0000256" key="3">
    <source>
        <dbReference type="ARBA" id="ARBA00010728"/>
    </source>
</evidence>
<dbReference type="InterPro" id="IPR002317">
    <property type="entry name" value="Ser-tRNA-ligase_type_1"/>
</dbReference>
<comment type="catalytic activity">
    <reaction evidence="10 12">
        <text>tRNA(Sec) + L-serine + ATP = L-seryl-tRNA(Sec) + AMP + diphosphate + H(+)</text>
        <dbReference type="Rhea" id="RHEA:42580"/>
        <dbReference type="Rhea" id="RHEA-COMP:9742"/>
        <dbReference type="Rhea" id="RHEA-COMP:10128"/>
        <dbReference type="ChEBI" id="CHEBI:15378"/>
        <dbReference type="ChEBI" id="CHEBI:30616"/>
        <dbReference type="ChEBI" id="CHEBI:33019"/>
        <dbReference type="ChEBI" id="CHEBI:33384"/>
        <dbReference type="ChEBI" id="CHEBI:78442"/>
        <dbReference type="ChEBI" id="CHEBI:78533"/>
        <dbReference type="ChEBI" id="CHEBI:456215"/>
        <dbReference type="EC" id="6.1.1.11"/>
    </reaction>
</comment>
<keyword evidence="18" id="KW-1185">Reference proteome</keyword>
<evidence type="ECO:0000256" key="8">
    <source>
        <dbReference type="ARBA" id="ARBA00022917"/>
    </source>
</evidence>
<comment type="domain">
    <text evidence="12">Consists of two distinct domains, a catalytic core and a N-terminal extension that is involved in tRNA binding.</text>
</comment>
<feature type="binding site" evidence="13">
    <location>
        <position position="241"/>
    </location>
    <ligand>
        <name>L-serine</name>
        <dbReference type="ChEBI" id="CHEBI:33384"/>
    </ligand>
</feature>
<feature type="binding site" evidence="12">
    <location>
        <position position="404"/>
    </location>
    <ligand>
        <name>L-serine</name>
        <dbReference type="ChEBI" id="CHEBI:33384"/>
    </ligand>
</feature>
<dbReference type="KEGG" id="hakz:J0X25_08370"/>
<dbReference type="PRINTS" id="PR00981">
    <property type="entry name" value="TRNASYNTHSER"/>
</dbReference>
<keyword evidence="8 12" id="KW-0648">Protein biosynthesis</keyword>
<accession>A0A8A2VK13</accession>
<evidence type="ECO:0000256" key="4">
    <source>
        <dbReference type="ARBA" id="ARBA00022490"/>
    </source>
</evidence>
<comment type="subunit">
    <text evidence="12">Homodimer. The tRNA molecule binds across the dimer.</text>
</comment>
<evidence type="ECO:0000256" key="5">
    <source>
        <dbReference type="ARBA" id="ARBA00022598"/>
    </source>
</evidence>
<dbReference type="AlphaFoldDB" id="A0A8A2VK13"/>
<feature type="domain" description="Aminoacyl-transfer RNA synthetases class-II family profile" evidence="16">
    <location>
        <begin position="139"/>
        <end position="429"/>
    </location>
</feature>
<gene>
    <name evidence="12 17" type="primary">serS</name>
    <name evidence="17" type="ORF">J0X25_08370</name>
</gene>
<evidence type="ECO:0000256" key="11">
    <source>
        <dbReference type="ARBA" id="ARBA00048823"/>
    </source>
</evidence>
<dbReference type="GO" id="GO:0005524">
    <property type="term" value="F:ATP binding"/>
    <property type="evidence" value="ECO:0007669"/>
    <property type="project" value="UniProtKB-UniRule"/>
</dbReference>
<feature type="binding site" evidence="14">
    <location>
        <begin position="288"/>
        <end position="291"/>
    </location>
    <ligand>
        <name>ATP</name>
        <dbReference type="ChEBI" id="CHEBI:30616"/>
    </ligand>
</feature>
<dbReference type="HAMAP" id="MF_00176">
    <property type="entry name" value="Ser_tRNA_synth_type1"/>
    <property type="match status" value="1"/>
</dbReference>
<evidence type="ECO:0000256" key="1">
    <source>
        <dbReference type="ARBA" id="ARBA00004496"/>
    </source>
</evidence>
<keyword evidence="7 12" id="KW-0067">ATP-binding</keyword>
<comment type="similarity">
    <text evidence="3 12">Belongs to the class-II aminoacyl-tRNA synthetase family. Type-1 seryl-tRNA synthetase subfamily.</text>
</comment>
<dbReference type="EMBL" id="CP071462">
    <property type="protein sequence ID" value="QSX00958.1"/>
    <property type="molecule type" value="Genomic_DNA"/>
</dbReference>
<evidence type="ECO:0000313" key="18">
    <source>
        <dbReference type="Proteomes" id="UP000663203"/>
    </source>
</evidence>
<comment type="subcellular location">
    <subcellularLocation>
        <location evidence="1 12">Cytoplasm</location>
    </subcellularLocation>
</comment>
<feature type="binding site" evidence="12">
    <location>
        <begin position="241"/>
        <end position="243"/>
    </location>
    <ligand>
        <name>L-serine</name>
        <dbReference type="ChEBI" id="CHEBI:33384"/>
    </ligand>
</feature>
<feature type="binding site" evidence="13">
    <location>
        <position position="402"/>
    </location>
    <ligand>
        <name>L-serine</name>
        <dbReference type="ChEBI" id="CHEBI:33384"/>
    </ligand>
</feature>
<comment type="catalytic activity">
    <reaction evidence="11 12">
        <text>tRNA(Ser) + L-serine + ATP = L-seryl-tRNA(Ser) + AMP + diphosphate + H(+)</text>
        <dbReference type="Rhea" id="RHEA:12292"/>
        <dbReference type="Rhea" id="RHEA-COMP:9669"/>
        <dbReference type="Rhea" id="RHEA-COMP:9703"/>
        <dbReference type="ChEBI" id="CHEBI:15378"/>
        <dbReference type="ChEBI" id="CHEBI:30616"/>
        <dbReference type="ChEBI" id="CHEBI:33019"/>
        <dbReference type="ChEBI" id="CHEBI:33384"/>
        <dbReference type="ChEBI" id="CHEBI:78442"/>
        <dbReference type="ChEBI" id="CHEBI:78533"/>
        <dbReference type="ChEBI" id="CHEBI:456215"/>
        <dbReference type="EC" id="6.1.1.11"/>
    </reaction>
</comment>
<evidence type="ECO:0000259" key="16">
    <source>
        <dbReference type="PROSITE" id="PS50862"/>
    </source>
</evidence>
<dbReference type="InterPro" id="IPR002314">
    <property type="entry name" value="aa-tRNA-synt_IIb"/>
</dbReference>
<dbReference type="CDD" id="cd00770">
    <property type="entry name" value="SerRS_core"/>
    <property type="match status" value="1"/>
</dbReference>
<dbReference type="PROSITE" id="PS50862">
    <property type="entry name" value="AA_TRNA_LIGASE_II"/>
    <property type="match status" value="1"/>
</dbReference>
<dbReference type="NCBIfam" id="TIGR00414">
    <property type="entry name" value="serS"/>
    <property type="match status" value="1"/>
</dbReference>
<feature type="binding site" evidence="12 14">
    <location>
        <begin position="272"/>
        <end position="274"/>
    </location>
    <ligand>
        <name>ATP</name>
        <dbReference type="ChEBI" id="CHEBI:30616"/>
    </ligand>
</feature>
<evidence type="ECO:0000256" key="10">
    <source>
        <dbReference type="ARBA" id="ARBA00047929"/>
    </source>
</evidence>
<dbReference type="Pfam" id="PF02403">
    <property type="entry name" value="Seryl_tRNA_N"/>
    <property type="match status" value="1"/>
</dbReference>
<dbReference type="GO" id="GO:0004828">
    <property type="term" value="F:serine-tRNA ligase activity"/>
    <property type="evidence" value="ECO:0007669"/>
    <property type="project" value="UniProtKB-UniRule"/>
</dbReference>
<keyword evidence="5 12" id="KW-0436">Ligase</keyword>
<dbReference type="GO" id="GO:0006434">
    <property type="term" value="P:seryl-tRNA aminoacylation"/>
    <property type="evidence" value="ECO:0007669"/>
    <property type="project" value="UniProtKB-UniRule"/>
</dbReference>
<evidence type="ECO:0000256" key="14">
    <source>
        <dbReference type="PIRSR" id="PIRSR001529-2"/>
    </source>
</evidence>
<sequence>MIDRTYLRENPEEVREALEHRGADVDLDEILEIDERWRELKARGDELRHDRNQITKKIGELVADGKDEEREEAIQRSRELKAEIEDVEGEAEDLQDELEERLLEIPQIPHESVPRGVDERHNVEDRRWGFDDLRDVPDDVTPHYELGEEMDIIDEARGAKTTGAGFYFLKGDGARLEHALIQFMLDVHREQDYVDIFPPVPINSASMRGTGQFPKFTDDAYRIGGSNEEAYDEDDLWLCPTAEVPVTNMYADDILLADDLPLKHQAYTPNFRREAGEHGTETRGIVRVHQFNKVELVNFVEPEDSYDRLEELLGEAEEVLRRLALPYRVLDLCTGDLGFKAAKQIDLEVWAPGDDMDDGPEEGGRWLEVSTASNFEDFQARRAGLRYRPERHESAEYLHTLNASGVAIPRVMVAILEYYQNEDGTVTIPEPLRPYMGGQEVIAGHEKVGESALGAGERE</sequence>
<dbReference type="PANTHER" id="PTHR43697:SF1">
    <property type="entry name" value="SERINE--TRNA LIGASE"/>
    <property type="match status" value="1"/>
</dbReference>
<dbReference type="PIRSF" id="PIRSF001529">
    <property type="entry name" value="Ser-tRNA-synth_IIa"/>
    <property type="match status" value="1"/>
</dbReference>
<feature type="binding site" evidence="12 13">
    <location>
        <position position="295"/>
    </location>
    <ligand>
        <name>L-serine</name>
        <dbReference type="ChEBI" id="CHEBI:33384"/>
    </ligand>
</feature>
<evidence type="ECO:0000256" key="6">
    <source>
        <dbReference type="ARBA" id="ARBA00022741"/>
    </source>
</evidence>